<name>G0PG98_CAEBE</name>
<dbReference type="EMBL" id="GL380410">
    <property type="protein sequence ID" value="EGT54951.1"/>
    <property type="molecule type" value="Genomic_DNA"/>
</dbReference>
<gene>
    <name evidence="2" type="ORF">CAEBREN_29410</name>
</gene>
<evidence type="ECO:0000256" key="1">
    <source>
        <dbReference type="SAM" id="SignalP"/>
    </source>
</evidence>
<dbReference type="OrthoDB" id="5849166at2759"/>
<keyword evidence="3" id="KW-1185">Reference proteome</keyword>
<evidence type="ECO:0008006" key="4">
    <source>
        <dbReference type="Google" id="ProtNLM"/>
    </source>
</evidence>
<accession>G0PG98</accession>
<proteinExistence type="predicted"/>
<dbReference type="InParanoid" id="G0PG98"/>
<keyword evidence="1" id="KW-0732">Signal</keyword>
<feature type="signal peptide" evidence="1">
    <location>
        <begin position="1"/>
        <end position="20"/>
    </location>
</feature>
<reference evidence="3" key="1">
    <citation type="submission" date="2011-07" db="EMBL/GenBank/DDBJ databases">
        <authorList>
            <consortium name="Caenorhabditis brenneri Sequencing and Analysis Consortium"/>
            <person name="Wilson R.K."/>
        </authorList>
    </citation>
    <scope>NUCLEOTIDE SEQUENCE [LARGE SCALE GENOMIC DNA]</scope>
    <source>
        <strain evidence="3">PB2801</strain>
    </source>
</reference>
<evidence type="ECO:0000313" key="3">
    <source>
        <dbReference type="Proteomes" id="UP000008068"/>
    </source>
</evidence>
<dbReference type="AlphaFoldDB" id="G0PG98"/>
<protein>
    <recommendedName>
        <fullName evidence="4">C6 domain-containing protein</fullName>
    </recommendedName>
</protein>
<evidence type="ECO:0000313" key="2">
    <source>
        <dbReference type="EMBL" id="EGT54951.1"/>
    </source>
</evidence>
<dbReference type="eggNOG" id="ENOG502R913">
    <property type="taxonomic scope" value="Eukaryota"/>
</dbReference>
<sequence length="127" mass="13291">MKFLFGLLILSISSFPTVTSVCCPFPAFSFSAVTNVPEESFKCSEPISVTCQFVTGSDTGFEAVGISGNVTNEEGNKPVVLKKGASSVSASLTCNTSSGLWKVDKLANKYGNVGCIAKSTGGVWIVY</sequence>
<dbReference type="HOGENOM" id="CLU_137547_1_0_1"/>
<feature type="chain" id="PRO_5003406864" description="C6 domain-containing protein" evidence="1">
    <location>
        <begin position="21"/>
        <end position="127"/>
    </location>
</feature>
<dbReference type="Proteomes" id="UP000008068">
    <property type="component" value="Unassembled WGS sequence"/>
</dbReference>
<organism evidence="3">
    <name type="scientific">Caenorhabditis brenneri</name>
    <name type="common">Nematode worm</name>
    <dbReference type="NCBI Taxonomy" id="135651"/>
    <lineage>
        <taxon>Eukaryota</taxon>
        <taxon>Metazoa</taxon>
        <taxon>Ecdysozoa</taxon>
        <taxon>Nematoda</taxon>
        <taxon>Chromadorea</taxon>
        <taxon>Rhabditida</taxon>
        <taxon>Rhabditina</taxon>
        <taxon>Rhabditomorpha</taxon>
        <taxon>Rhabditoidea</taxon>
        <taxon>Rhabditidae</taxon>
        <taxon>Peloderinae</taxon>
        <taxon>Caenorhabditis</taxon>
    </lineage>
</organism>
<dbReference type="FunCoup" id="G0PG98">
    <property type="interactions" value="142"/>
</dbReference>
<dbReference type="STRING" id="135651.G0PG98"/>